<dbReference type="RefSeq" id="WP_131896864.1">
    <property type="nucleotide sequence ID" value="NZ_SMKU01000134.1"/>
</dbReference>
<proteinExistence type="predicted"/>
<accession>A0A4R5B9F7</accession>
<keyword evidence="2" id="KW-1185">Reference proteome</keyword>
<protein>
    <recommendedName>
        <fullName evidence="3">Nuclear transport factor 2 family protein</fullName>
    </recommendedName>
</protein>
<sequence>MSATLGERFAQALAAKDRDALCALLGPEIDFRALTPGRAWEAATPAETVDDIILGRWFDPDNHIERLVQVTTARMSDREHLSYRLQVRTGTTHYLVEQQAYYATAGDRITWLRILCSGYRPCEKADQVQGVPDTNPTR</sequence>
<gene>
    <name evidence="1" type="ORF">E1298_23815</name>
</gene>
<dbReference type="EMBL" id="SMKU01000134">
    <property type="protein sequence ID" value="TDD81679.1"/>
    <property type="molecule type" value="Genomic_DNA"/>
</dbReference>
<evidence type="ECO:0008006" key="3">
    <source>
        <dbReference type="Google" id="ProtNLM"/>
    </source>
</evidence>
<organism evidence="1 2">
    <name type="scientific">Actinomadura rubrisoli</name>
    <dbReference type="NCBI Taxonomy" id="2530368"/>
    <lineage>
        <taxon>Bacteria</taxon>
        <taxon>Bacillati</taxon>
        <taxon>Actinomycetota</taxon>
        <taxon>Actinomycetes</taxon>
        <taxon>Streptosporangiales</taxon>
        <taxon>Thermomonosporaceae</taxon>
        <taxon>Actinomadura</taxon>
    </lineage>
</organism>
<evidence type="ECO:0000313" key="2">
    <source>
        <dbReference type="Proteomes" id="UP000294513"/>
    </source>
</evidence>
<name>A0A4R5B9F7_9ACTN</name>
<dbReference type="AlphaFoldDB" id="A0A4R5B9F7"/>
<dbReference type="Proteomes" id="UP000294513">
    <property type="component" value="Unassembled WGS sequence"/>
</dbReference>
<dbReference type="OrthoDB" id="3481727at2"/>
<reference evidence="1 2" key="1">
    <citation type="submission" date="2019-03" db="EMBL/GenBank/DDBJ databases">
        <title>Draft genome sequences of novel Actinobacteria.</title>
        <authorList>
            <person name="Sahin N."/>
            <person name="Ay H."/>
            <person name="Saygin H."/>
        </authorList>
    </citation>
    <scope>NUCLEOTIDE SEQUENCE [LARGE SCALE GENOMIC DNA]</scope>
    <source>
        <strain evidence="1 2">H3C3</strain>
    </source>
</reference>
<comment type="caution">
    <text evidence="1">The sequence shown here is derived from an EMBL/GenBank/DDBJ whole genome shotgun (WGS) entry which is preliminary data.</text>
</comment>
<evidence type="ECO:0000313" key="1">
    <source>
        <dbReference type="EMBL" id="TDD81679.1"/>
    </source>
</evidence>